<gene>
    <name evidence="7" type="primary">nagA</name>
    <name evidence="7" type="ORF">QUV96_08370</name>
</gene>
<evidence type="ECO:0000259" key="6">
    <source>
        <dbReference type="Pfam" id="PF01979"/>
    </source>
</evidence>
<dbReference type="PANTHER" id="PTHR11113:SF14">
    <property type="entry name" value="N-ACETYLGLUCOSAMINE-6-PHOSPHATE DEACETYLASE"/>
    <property type="match status" value="1"/>
</dbReference>
<dbReference type="Pfam" id="PF01979">
    <property type="entry name" value="Amidohydro_1"/>
    <property type="match status" value="1"/>
</dbReference>
<proteinExistence type="inferred from homology"/>
<keyword evidence="3 5" id="KW-0378">Hydrolase</keyword>
<protein>
    <submittedName>
        <fullName evidence="7">N-acetylglucosamine-6-phosphate deacetylase</fullName>
        <ecNumber evidence="7">3.5.1.25</ecNumber>
    </submittedName>
</protein>
<evidence type="ECO:0000313" key="8">
    <source>
        <dbReference type="Proteomes" id="UP001529340"/>
    </source>
</evidence>
<dbReference type="PIRSF" id="PIRSF038994">
    <property type="entry name" value="NagA"/>
    <property type="match status" value="1"/>
</dbReference>
<dbReference type="InterPro" id="IPR011059">
    <property type="entry name" value="Metal-dep_hydrolase_composite"/>
</dbReference>
<dbReference type="PANTHER" id="PTHR11113">
    <property type="entry name" value="N-ACETYLGLUCOSAMINE-6-PHOSPHATE DEACETYLASE"/>
    <property type="match status" value="1"/>
</dbReference>
<reference evidence="7 8" key="2">
    <citation type="submission" date="2023-06" db="EMBL/GenBank/DDBJ databases">
        <title>Identification and characterization of horizontal gene transfer across gut microbiota members of farm animals based on homology search.</title>
        <authorList>
            <person name="Schwarzerova J."/>
            <person name="Nykrynova M."/>
            <person name="Jureckova K."/>
            <person name="Cejkova D."/>
            <person name="Rychlik I."/>
        </authorList>
    </citation>
    <scope>NUCLEOTIDE SEQUENCE [LARGE SCALE GENOMIC DNA]</scope>
    <source>
        <strain evidence="7 8">ET39</strain>
    </source>
</reference>
<evidence type="ECO:0000256" key="4">
    <source>
        <dbReference type="ARBA" id="ARBA00023277"/>
    </source>
</evidence>
<dbReference type="InterPro" id="IPR003764">
    <property type="entry name" value="GlcNAc_6-P_deAcase"/>
</dbReference>
<evidence type="ECO:0000256" key="5">
    <source>
        <dbReference type="PIRNR" id="PIRNR038994"/>
    </source>
</evidence>
<dbReference type="Gene3D" id="2.30.40.10">
    <property type="entry name" value="Urease, subunit C, domain 1"/>
    <property type="match status" value="1"/>
</dbReference>
<dbReference type="SUPFAM" id="SSF51338">
    <property type="entry name" value="Composite domain of metallo-dependent hydrolases"/>
    <property type="match status" value="1"/>
</dbReference>
<dbReference type="NCBIfam" id="TIGR00221">
    <property type="entry name" value="nagA"/>
    <property type="match status" value="1"/>
</dbReference>
<dbReference type="RefSeq" id="WP_289608095.1">
    <property type="nucleotide sequence ID" value="NZ_JAUDCG010000037.1"/>
</dbReference>
<accession>A0ABT7UE31</accession>
<comment type="similarity">
    <text evidence="1 5">Belongs to the metallo-dependent hydrolases superfamily. NagA family.</text>
</comment>
<evidence type="ECO:0000256" key="3">
    <source>
        <dbReference type="ARBA" id="ARBA00022801"/>
    </source>
</evidence>
<dbReference type="InterPro" id="IPR032466">
    <property type="entry name" value="Metal_Hydrolase"/>
</dbReference>
<evidence type="ECO:0000256" key="1">
    <source>
        <dbReference type="ARBA" id="ARBA00010716"/>
    </source>
</evidence>
<comment type="caution">
    <text evidence="7">The sequence shown here is derived from an EMBL/GenBank/DDBJ whole genome shotgun (WGS) entry which is preliminary data.</text>
</comment>
<evidence type="ECO:0000256" key="2">
    <source>
        <dbReference type="ARBA" id="ARBA00022723"/>
    </source>
</evidence>
<keyword evidence="8" id="KW-1185">Reference proteome</keyword>
<sequence>MKTTLHSKKIYTPQGPIEGYLTIEDGTIRSITQTSNESAVEELGDAMILPGIIDLHSHGYRGWSAKTIDPQEIQGLSASLPSIGVTATLATTTAWETEELHMLDAIATAIETGCPGAKILGIHMEGPFFNPDQHKATPRSEVRLPDLERTRRYIERARGHLRYMTIAPEMEGAFDVMDLLHSEGIHIGCGHTTATSAVFQEAKRHGMQSAIHTGNAMTQIDRREVALMGASLLDPDIYCEINCDLYHLSKEMLELMFRIKQDMGRFLMISDSDVLSGMPAGSYEAFGKIVHVHENGEILLDDGTINGSSKYVLYDMKLLRDVLHLPLEDIIRMSSLNPAIFLGMDDRIGSIAPGKDADLLVTTADLQLLRTYVNGAIRYQQGDPILENPHFQDVCPRIA</sequence>
<dbReference type="Gene3D" id="3.20.20.140">
    <property type="entry name" value="Metal-dependent hydrolases"/>
    <property type="match status" value="1"/>
</dbReference>
<name>A0ABT7UE31_9FIRM</name>
<keyword evidence="4 5" id="KW-0119">Carbohydrate metabolism</keyword>
<evidence type="ECO:0000313" key="7">
    <source>
        <dbReference type="EMBL" id="MDM8157650.1"/>
    </source>
</evidence>
<dbReference type="SUPFAM" id="SSF51556">
    <property type="entry name" value="Metallo-dependent hydrolases"/>
    <property type="match status" value="1"/>
</dbReference>
<reference evidence="8" key="1">
    <citation type="submission" date="2023-06" db="EMBL/GenBank/DDBJ databases">
        <title>Identification and characterization of horizontal gene transfer across gut microbiota members of farm animals based on homology search.</title>
        <authorList>
            <person name="Zeman M."/>
            <person name="Kubasova T."/>
            <person name="Jahodarova E."/>
            <person name="Nykrynova M."/>
            <person name="Rychlik I."/>
        </authorList>
    </citation>
    <scope>NUCLEOTIDE SEQUENCE [LARGE SCALE GENOMIC DNA]</scope>
    <source>
        <strain evidence="8">ET39</strain>
    </source>
</reference>
<keyword evidence="2" id="KW-0479">Metal-binding</keyword>
<dbReference type="EC" id="3.5.1.25" evidence="7"/>
<reference evidence="7 8" key="3">
    <citation type="submission" date="2023-06" db="EMBL/GenBank/DDBJ databases">
        <authorList>
            <person name="Zeman M."/>
            <person name="Kubasova T."/>
            <person name="Jahodarova E."/>
            <person name="Nykrynova M."/>
            <person name="Rychlik I."/>
        </authorList>
    </citation>
    <scope>NUCLEOTIDE SEQUENCE [LARGE SCALE GENOMIC DNA]</scope>
    <source>
        <strain evidence="7 8">ET39</strain>
    </source>
</reference>
<dbReference type="InterPro" id="IPR006680">
    <property type="entry name" value="Amidohydro-rel"/>
</dbReference>
<organism evidence="7 8">
    <name type="scientific">Amedibacillus dolichus</name>
    <dbReference type="NCBI Taxonomy" id="31971"/>
    <lineage>
        <taxon>Bacteria</taxon>
        <taxon>Bacillati</taxon>
        <taxon>Bacillota</taxon>
        <taxon>Erysipelotrichia</taxon>
        <taxon>Erysipelotrichales</taxon>
        <taxon>Erysipelotrichaceae</taxon>
        <taxon>Amedibacillus</taxon>
    </lineage>
</organism>
<feature type="domain" description="Amidohydrolase-related" evidence="6">
    <location>
        <begin position="47"/>
        <end position="375"/>
    </location>
</feature>
<dbReference type="GO" id="GO:0008448">
    <property type="term" value="F:N-acetylglucosamine-6-phosphate deacetylase activity"/>
    <property type="evidence" value="ECO:0007669"/>
    <property type="project" value="UniProtKB-EC"/>
</dbReference>
<dbReference type="EMBL" id="JAUDCG010000037">
    <property type="protein sequence ID" value="MDM8157650.1"/>
    <property type="molecule type" value="Genomic_DNA"/>
</dbReference>
<dbReference type="Proteomes" id="UP001529340">
    <property type="component" value="Unassembled WGS sequence"/>
</dbReference>